<dbReference type="GO" id="GO:0051213">
    <property type="term" value="F:dioxygenase activity"/>
    <property type="evidence" value="ECO:0007669"/>
    <property type="project" value="UniProtKB-KW"/>
</dbReference>
<dbReference type="InterPro" id="IPR037523">
    <property type="entry name" value="VOC_core"/>
</dbReference>
<dbReference type="Pfam" id="PF00903">
    <property type="entry name" value="Glyoxalase"/>
    <property type="match status" value="1"/>
</dbReference>
<keyword evidence="2" id="KW-0560">Oxidoreductase</keyword>
<comment type="caution">
    <text evidence="2">The sequence shown here is derived from an EMBL/GenBank/DDBJ whole genome shotgun (WGS) entry which is preliminary data.</text>
</comment>
<keyword evidence="2" id="KW-0456">Lyase</keyword>
<keyword evidence="2" id="KW-0223">Dioxygenase</keyword>
<proteinExistence type="predicted"/>
<evidence type="ECO:0000313" key="2">
    <source>
        <dbReference type="EMBL" id="MBB5894757.1"/>
    </source>
</evidence>
<dbReference type="PROSITE" id="PS51819">
    <property type="entry name" value="VOC"/>
    <property type="match status" value="1"/>
</dbReference>
<accession>A0A7W9NIM6</accession>
<dbReference type="RefSeq" id="WP_184866637.1">
    <property type="nucleotide sequence ID" value="NZ_BAAAWY010000019.1"/>
</dbReference>
<reference evidence="2 3" key="1">
    <citation type="submission" date="2020-08" db="EMBL/GenBank/DDBJ databases">
        <title>Sequencing the genomes of 1000 actinobacteria strains.</title>
        <authorList>
            <person name="Klenk H.-P."/>
        </authorList>
    </citation>
    <scope>NUCLEOTIDE SEQUENCE [LARGE SCALE GENOMIC DNA]</scope>
    <source>
        <strain evidence="2 3">DSM 43851</strain>
    </source>
</reference>
<protein>
    <submittedName>
        <fullName evidence="2">Catechol 2,3-dioxygenase-like lactoylglutathione lyase family enzyme</fullName>
    </submittedName>
</protein>
<evidence type="ECO:0000259" key="1">
    <source>
        <dbReference type="PROSITE" id="PS51819"/>
    </source>
</evidence>
<dbReference type="CDD" id="cd06587">
    <property type="entry name" value="VOC"/>
    <property type="match status" value="1"/>
</dbReference>
<dbReference type="AlphaFoldDB" id="A0A7W9NIM6"/>
<dbReference type="InterPro" id="IPR029068">
    <property type="entry name" value="Glyas_Bleomycin-R_OHBP_Dase"/>
</dbReference>
<name>A0A7W9NIM6_9PSEU</name>
<sequence length="147" mass="15730">MPQLTGIHHVKFPVSDLAVSRAWYEKVFGFEVTLEFPDSDGVVRGIAGTAKGLGELGLGLREHPAAAAGIKGFDPVSFGIEDKAAADEWAAHLDDLGVPHSSVIDATVGWLLVFHDPDGTEIHLYSFAAHGIDQTGRRGYGRPVVRT</sequence>
<organism evidence="2 3">
    <name type="scientific">Kutzneria kofuensis</name>
    <dbReference type="NCBI Taxonomy" id="103725"/>
    <lineage>
        <taxon>Bacteria</taxon>
        <taxon>Bacillati</taxon>
        <taxon>Actinomycetota</taxon>
        <taxon>Actinomycetes</taxon>
        <taxon>Pseudonocardiales</taxon>
        <taxon>Pseudonocardiaceae</taxon>
        <taxon>Kutzneria</taxon>
    </lineage>
</organism>
<dbReference type="GO" id="GO:0016829">
    <property type="term" value="F:lyase activity"/>
    <property type="evidence" value="ECO:0007669"/>
    <property type="project" value="UniProtKB-KW"/>
</dbReference>
<gene>
    <name evidence="2" type="ORF">BJ998_005953</name>
</gene>
<dbReference type="Proteomes" id="UP000585638">
    <property type="component" value="Unassembled WGS sequence"/>
</dbReference>
<dbReference type="EMBL" id="JACHIR010000001">
    <property type="protein sequence ID" value="MBB5894757.1"/>
    <property type="molecule type" value="Genomic_DNA"/>
</dbReference>
<keyword evidence="3" id="KW-1185">Reference proteome</keyword>
<dbReference type="InterPro" id="IPR004360">
    <property type="entry name" value="Glyas_Fos-R_dOase_dom"/>
</dbReference>
<dbReference type="SUPFAM" id="SSF54593">
    <property type="entry name" value="Glyoxalase/Bleomycin resistance protein/Dihydroxybiphenyl dioxygenase"/>
    <property type="match status" value="1"/>
</dbReference>
<dbReference type="Gene3D" id="3.10.180.10">
    <property type="entry name" value="2,3-Dihydroxybiphenyl 1,2-Dioxygenase, domain 1"/>
    <property type="match status" value="1"/>
</dbReference>
<evidence type="ECO:0000313" key="3">
    <source>
        <dbReference type="Proteomes" id="UP000585638"/>
    </source>
</evidence>
<feature type="domain" description="VOC" evidence="1">
    <location>
        <begin position="6"/>
        <end position="127"/>
    </location>
</feature>